<feature type="transmembrane region" description="Helical" evidence="1">
    <location>
        <begin position="12"/>
        <end position="35"/>
    </location>
</feature>
<dbReference type="AlphaFoldDB" id="A0A736MHC6"/>
<name>A0A736MHC6_SALHO</name>
<evidence type="ECO:0000256" key="1">
    <source>
        <dbReference type="SAM" id="Phobius"/>
    </source>
</evidence>
<keyword evidence="1" id="KW-1133">Transmembrane helix</keyword>
<sequence length="68" mass="7286">MMGVYGSLYDGIGALFRVFGWLFAIITLLFFLFSAGASSVIAKRIRLILSYLGGGIAIFCLLAGYGVI</sequence>
<reference evidence="2" key="2">
    <citation type="submission" date="2018-07" db="EMBL/GenBank/DDBJ databases">
        <authorList>
            <consortium name="NCBI Pathogen Detection Project"/>
        </authorList>
    </citation>
    <scope>NUCLEOTIDE SEQUENCE</scope>
    <source>
        <strain evidence="2">166-88</strain>
    </source>
</reference>
<comment type="caution">
    <text evidence="2">The sequence shown here is derived from an EMBL/GenBank/DDBJ whole genome shotgun (WGS) entry which is preliminary data.</text>
</comment>
<reference evidence="2" key="1">
    <citation type="journal article" date="2018" name="Genome Biol.">
        <title>SKESA: strategic k-mer extension for scrupulous assemblies.</title>
        <authorList>
            <person name="Souvorov A."/>
            <person name="Agarwala R."/>
            <person name="Lipman D.J."/>
        </authorList>
    </citation>
    <scope>NUCLEOTIDE SEQUENCE</scope>
    <source>
        <strain evidence="2">166-88</strain>
    </source>
</reference>
<organism evidence="2">
    <name type="scientific">Salmonella enterica subsp. houtenae serovar 44:z36[z38]:-</name>
    <dbReference type="NCBI Taxonomy" id="1967609"/>
    <lineage>
        <taxon>Bacteria</taxon>
        <taxon>Pseudomonadati</taxon>
        <taxon>Pseudomonadota</taxon>
        <taxon>Gammaproteobacteria</taxon>
        <taxon>Enterobacterales</taxon>
        <taxon>Enterobacteriaceae</taxon>
        <taxon>Salmonella</taxon>
    </lineage>
</organism>
<dbReference type="EMBL" id="DAASYS010000009">
    <property type="protein sequence ID" value="HAE7580890.1"/>
    <property type="molecule type" value="Genomic_DNA"/>
</dbReference>
<protein>
    <submittedName>
        <fullName evidence="2">Uncharacterized protein</fullName>
    </submittedName>
</protein>
<keyword evidence="1" id="KW-0472">Membrane</keyword>
<proteinExistence type="predicted"/>
<evidence type="ECO:0000313" key="2">
    <source>
        <dbReference type="EMBL" id="HAE7580890.1"/>
    </source>
</evidence>
<accession>A0A736MHC6</accession>
<feature type="transmembrane region" description="Helical" evidence="1">
    <location>
        <begin position="47"/>
        <end position="67"/>
    </location>
</feature>
<gene>
    <name evidence="2" type="ORF">GND75_002469</name>
</gene>
<keyword evidence="1" id="KW-0812">Transmembrane</keyword>